<evidence type="ECO:0000256" key="1">
    <source>
        <dbReference type="ARBA" id="ARBA00004123"/>
    </source>
</evidence>
<dbReference type="PANTHER" id="PTHR22952">
    <property type="entry name" value="CAMP-RESPONSE ELEMENT BINDING PROTEIN-RELATED"/>
    <property type="match status" value="1"/>
</dbReference>
<evidence type="ECO:0000259" key="5">
    <source>
        <dbReference type="PROSITE" id="PS50217"/>
    </source>
</evidence>
<proteinExistence type="predicted"/>
<feature type="compositionally biased region" description="Basic residues" evidence="4">
    <location>
        <begin position="149"/>
        <end position="158"/>
    </location>
</feature>
<dbReference type="InterPro" id="IPR046347">
    <property type="entry name" value="bZIP_sf"/>
</dbReference>
<evidence type="ECO:0000256" key="4">
    <source>
        <dbReference type="SAM" id="MobiDB-lite"/>
    </source>
</evidence>
<evidence type="ECO:0000313" key="7">
    <source>
        <dbReference type="RefSeq" id="XP_021827469.1"/>
    </source>
</evidence>
<name>A0A6P5TK55_PRUAV</name>
<dbReference type="KEGG" id="pavi:110768086"/>
<dbReference type="GO" id="GO:0045893">
    <property type="term" value="P:positive regulation of DNA-templated transcription"/>
    <property type="evidence" value="ECO:0007669"/>
    <property type="project" value="InterPro"/>
</dbReference>
<dbReference type="InterPro" id="IPR004827">
    <property type="entry name" value="bZIP"/>
</dbReference>
<dbReference type="SMART" id="SM00338">
    <property type="entry name" value="BRLZ"/>
    <property type="match status" value="1"/>
</dbReference>
<keyword evidence="6" id="KW-1185">Reference proteome</keyword>
<dbReference type="Proteomes" id="UP000515124">
    <property type="component" value="Unplaced"/>
</dbReference>
<dbReference type="GO" id="GO:0005634">
    <property type="term" value="C:nucleus"/>
    <property type="evidence" value="ECO:0007669"/>
    <property type="project" value="UniProtKB-SubCell"/>
</dbReference>
<dbReference type="AlphaFoldDB" id="A0A6P5TK55"/>
<gene>
    <name evidence="7" type="primary">LOC110768086</name>
</gene>
<feature type="domain" description="BZIP" evidence="5">
    <location>
        <begin position="166"/>
        <end position="211"/>
    </location>
</feature>
<keyword evidence="3" id="KW-0539">Nucleus</keyword>
<dbReference type="GeneID" id="110768086"/>
<dbReference type="PROSITE" id="PS00036">
    <property type="entry name" value="BZIP_BASIC"/>
    <property type="match status" value="1"/>
</dbReference>
<keyword evidence="2" id="KW-0238">DNA-binding</keyword>
<protein>
    <submittedName>
        <fullName evidence="7">Protein FD-like isoform X1</fullName>
    </submittedName>
</protein>
<dbReference type="CDD" id="cd14707">
    <property type="entry name" value="bZIP_plant_BZIP46"/>
    <property type="match status" value="1"/>
</dbReference>
<dbReference type="PANTHER" id="PTHR22952:SF433">
    <property type="entry name" value="PROTEIN FD"/>
    <property type="match status" value="1"/>
</dbReference>
<organism evidence="6 7">
    <name type="scientific">Prunus avium</name>
    <name type="common">Cherry</name>
    <name type="synonym">Cerasus avium</name>
    <dbReference type="NCBI Taxonomy" id="42229"/>
    <lineage>
        <taxon>Eukaryota</taxon>
        <taxon>Viridiplantae</taxon>
        <taxon>Streptophyta</taxon>
        <taxon>Embryophyta</taxon>
        <taxon>Tracheophyta</taxon>
        <taxon>Spermatophyta</taxon>
        <taxon>Magnoliopsida</taxon>
        <taxon>eudicotyledons</taxon>
        <taxon>Gunneridae</taxon>
        <taxon>Pentapetalae</taxon>
        <taxon>rosids</taxon>
        <taxon>fabids</taxon>
        <taxon>Rosales</taxon>
        <taxon>Rosaceae</taxon>
        <taxon>Amygdaloideae</taxon>
        <taxon>Amygdaleae</taxon>
        <taxon>Prunus</taxon>
    </lineage>
</organism>
<evidence type="ECO:0000256" key="2">
    <source>
        <dbReference type="ARBA" id="ARBA00023125"/>
    </source>
</evidence>
<dbReference type="Gene3D" id="1.20.5.170">
    <property type="match status" value="1"/>
</dbReference>
<evidence type="ECO:0000256" key="3">
    <source>
        <dbReference type="ARBA" id="ARBA00023242"/>
    </source>
</evidence>
<dbReference type="PROSITE" id="PS50217">
    <property type="entry name" value="BZIP"/>
    <property type="match status" value="1"/>
</dbReference>
<evidence type="ECO:0000313" key="6">
    <source>
        <dbReference type="Proteomes" id="UP000515124"/>
    </source>
</evidence>
<dbReference type="FunFam" id="1.20.5.170:FF:000036">
    <property type="entry name" value="ABSCISIC ACID-INSENSITIVE 5-like protein 2"/>
    <property type="match status" value="1"/>
</dbReference>
<dbReference type="RefSeq" id="XP_021827469.1">
    <property type="nucleotide sequence ID" value="XM_021971777.1"/>
</dbReference>
<dbReference type="SUPFAM" id="SSF57959">
    <property type="entry name" value="Leucine zipper domain"/>
    <property type="match status" value="1"/>
</dbReference>
<accession>A0A6P5TK55</accession>
<dbReference type="InterPro" id="IPR043452">
    <property type="entry name" value="BZIP46-like"/>
</dbReference>
<dbReference type="Pfam" id="PF00170">
    <property type="entry name" value="bZIP_1"/>
    <property type="match status" value="1"/>
</dbReference>
<reference evidence="7" key="1">
    <citation type="submission" date="2025-08" db="UniProtKB">
        <authorList>
            <consortium name="RefSeq"/>
        </authorList>
    </citation>
    <scope>IDENTIFICATION</scope>
</reference>
<sequence length="243" mass="27168">MIPTTTTSPTSIKSMEDVWKDISLASLSHANDHNDHCPPAAAAAFRGMIFQDFFTTCASSNKDKGRPPPQPTIAAPTTVLSMNSDIQLLPESTISTAPAPLLKHPVNPQLLQTIHAATPSFHFLNSSSCSDALDSSSLFHVPSYYNKRKRPIDHHHHHQSNDHNSRDRRHKRMIKNRESAARSRARKQAYTTELELELAHLQKENARLKTQQAKFLLAAPTLDQLPTTKRHTLTLFRSSTAPF</sequence>
<feature type="region of interest" description="Disordered" evidence="4">
    <location>
        <begin position="149"/>
        <end position="171"/>
    </location>
</feature>
<dbReference type="GO" id="GO:0003700">
    <property type="term" value="F:DNA-binding transcription factor activity"/>
    <property type="evidence" value="ECO:0007669"/>
    <property type="project" value="InterPro"/>
</dbReference>
<comment type="subcellular location">
    <subcellularLocation>
        <location evidence="1">Nucleus</location>
    </subcellularLocation>
</comment>
<dbReference type="GO" id="GO:0003677">
    <property type="term" value="F:DNA binding"/>
    <property type="evidence" value="ECO:0007669"/>
    <property type="project" value="UniProtKB-KW"/>
</dbReference>